<dbReference type="SUPFAM" id="SSF48008">
    <property type="entry name" value="GntR ligand-binding domain-like"/>
    <property type="match status" value="1"/>
</dbReference>
<dbReference type="Gene3D" id="1.20.120.530">
    <property type="entry name" value="GntR ligand-binding domain-like"/>
    <property type="match status" value="1"/>
</dbReference>
<dbReference type="SMART" id="SM00345">
    <property type="entry name" value="HTH_GNTR"/>
    <property type="match status" value="1"/>
</dbReference>
<dbReference type="Pfam" id="PF07729">
    <property type="entry name" value="FCD"/>
    <property type="match status" value="1"/>
</dbReference>
<evidence type="ECO:0000256" key="1">
    <source>
        <dbReference type="ARBA" id="ARBA00023015"/>
    </source>
</evidence>
<sequence length="242" mass="27182">MPSRKSPPIAMDQSLAEKSYQYIRDQLSRGEMTPGERLVNRSLAAKIGVSVIPVREAIHRLASEGLVEHVPGAGAFVRKPTRQSLDNLYVLRDALESCAAAEAARYISVSELHALDELLERFKQTAAEIRQNNKPHSTKRQLNRWLDDETDFHELLVEASRNEVLAKVIRDNLAIVNVFEAQRSDPGLLTYEVAAETCQSKSQLIDALRDRDADLARKLMSDSIQRGRHVVLDFLSQKGRAN</sequence>
<protein>
    <submittedName>
        <fullName evidence="5">HTH-type transcriptional regulator McbR</fullName>
    </submittedName>
</protein>
<keyword evidence="1" id="KW-0805">Transcription regulation</keyword>
<keyword evidence="3" id="KW-0804">Transcription</keyword>
<dbReference type="InterPro" id="IPR008920">
    <property type="entry name" value="TF_FadR/GntR_C"/>
</dbReference>
<dbReference type="Gene3D" id="1.10.10.10">
    <property type="entry name" value="Winged helix-like DNA-binding domain superfamily/Winged helix DNA-binding domain"/>
    <property type="match status" value="1"/>
</dbReference>
<dbReference type="InterPro" id="IPR011711">
    <property type="entry name" value="GntR_C"/>
</dbReference>
<keyword evidence="2" id="KW-0238">DNA-binding</keyword>
<name>A0A5C6AU44_9BACT</name>
<keyword evidence="6" id="KW-1185">Reference proteome</keyword>
<proteinExistence type="predicted"/>
<evidence type="ECO:0000259" key="4">
    <source>
        <dbReference type="PROSITE" id="PS50949"/>
    </source>
</evidence>
<accession>A0A5C6AU44</accession>
<dbReference type="SMART" id="SM00895">
    <property type="entry name" value="FCD"/>
    <property type="match status" value="1"/>
</dbReference>
<dbReference type="PROSITE" id="PS50949">
    <property type="entry name" value="HTH_GNTR"/>
    <property type="match status" value="1"/>
</dbReference>
<gene>
    <name evidence="5" type="primary">mcbR</name>
    <name evidence="5" type="ORF">Pla100_01780</name>
</gene>
<dbReference type="EMBL" id="SJPM01000001">
    <property type="protein sequence ID" value="TWU03260.1"/>
    <property type="molecule type" value="Genomic_DNA"/>
</dbReference>
<evidence type="ECO:0000256" key="3">
    <source>
        <dbReference type="ARBA" id="ARBA00023163"/>
    </source>
</evidence>
<dbReference type="InterPro" id="IPR036390">
    <property type="entry name" value="WH_DNA-bd_sf"/>
</dbReference>
<dbReference type="InterPro" id="IPR036388">
    <property type="entry name" value="WH-like_DNA-bd_sf"/>
</dbReference>
<organism evidence="5 6">
    <name type="scientific">Neorhodopirellula pilleata</name>
    <dbReference type="NCBI Taxonomy" id="2714738"/>
    <lineage>
        <taxon>Bacteria</taxon>
        <taxon>Pseudomonadati</taxon>
        <taxon>Planctomycetota</taxon>
        <taxon>Planctomycetia</taxon>
        <taxon>Pirellulales</taxon>
        <taxon>Pirellulaceae</taxon>
        <taxon>Neorhodopirellula</taxon>
    </lineage>
</organism>
<evidence type="ECO:0000313" key="5">
    <source>
        <dbReference type="EMBL" id="TWU03260.1"/>
    </source>
</evidence>
<dbReference type="PANTHER" id="PTHR43537:SF24">
    <property type="entry name" value="GLUCONATE OPERON TRANSCRIPTIONAL REPRESSOR"/>
    <property type="match status" value="1"/>
</dbReference>
<dbReference type="Proteomes" id="UP000316213">
    <property type="component" value="Unassembled WGS sequence"/>
</dbReference>
<dbReference type="SUPFAM" id="SSF46785">
    <property type="entry name" value="Winged helix' DNA-binding domain"/>
    <property type="match status" value="1"/>
</dbReference>
<dbReference type="CDD" id="cd07377">
    <property type="entry name" value="WHTH_GntR"/>
    <property type="match status" value="1"/>
</dbReference>
<dbReference type="Pfam" id="PF00392">
    <property type="entry name" value="GntR"/>
    <property type="match status" value="1"/>
</dbReference>
<dbReference type="AlphaFoldDB" id="A0A5C6AU44"/>
<reference evidence="5 6" key="1">
    <citation type="submission" date="2019-02" db="EMBL/GenBank/DDBJ databases">
        <title>Deep-cultivation of Planctomycetes and their phenomic and genomic characterization uncovers novel biology.</title>
        <authorList>
            <person name="Wiegand S."/>
            <person name="Jogler M."/>
            <person name="Boedeker C."/>
            <person name="Pinto D."/>
            <person name="Vollmers J."/>
            <person name="Rivas-Marin E."/>
            <person name="Kohn T."/>
            <person name="Peeters S.H."/>
            <person name="Heuer A."/>
            <person name="Rast P."/>
            <person name="Oberbeckmann S."/>
            <person name="Bunk B."/>
            <person name="Jeske O."/>
            <person name="Meyerdierks A."/>
            <person name="Storesund J.E."/>
            <person name="Kallscheuer N."/>
            <person name="Luecker S."/>
            <person name="Lage O.M."/>
            <person name="Pohl T."/>
            <person name="Merkel B.J."/>
            <person name="Hornburger P."/>
            <person name="Mueller R.-W."/>
            <person name="Bruemmer F."/>
            <person name="Labrenz M."/>
            <person name="Spormann A.M."/>
            <person name="Op Den Camp H."/>
            <person name="Overmann J."/>
            <person name="Amann R."/>
            <person name="Jetten M.S.M."/>
            <person name="Mascher T."/>
            <person name="Medema M.H."/>
            <person name="Devos D.P."/>
            <person name="Kaster A.-K."/>
            <person name="Ovreas L."/>
            <person name="Rohde M."/>
            <person name="Galperin M.Y."/>
            <person name="Jogler C."/>
        </authorList>
    </citation>
    <scope>NUCLEOTIDE SEQUENCE [LARGE SCALE GENOMIC DNA]</scope>
    <source>
        <strain evidence="5 6">Pla100</strain>
    </source>
</reference>
<dbReference type="PANTHER" id="PTHR43537">
    <property type="entry name" value="TRANSCRIPTIONAL REGULATOR, GNTR FAMILY"/>
    <property type="match status" value="1"/>
</dbReference>
<feature type="domain" description="HTH gntR-type" evidence="4">
    <location>
        <begin position="13"/>
        <end position="80"/>
    </location>
</feature>
<evidence type="ECO:0000256" key="2">
    <source>
        <dbReference type="ARBA" id="ARBA00023125"/>
    </source>
</evidence>
<dbReference type="InterPro" id="IPR000524">
    <property type="entry name" value="Tscrpt_reg_HTH_GntR"/>
</dbReference>
<dbReference type="GO" id="GO:0003700">
    <property type="term" value="F:DNA-binding transcription factor activity"/>
    <property type="evidence" value="ECO:0007669"/>
    <property type="project" value="InterPro"/>
</dbReference>
<comment type="caution">
    <text evidence="5">The sequence shown here is derived from an EMBL/GenBank/DDBJ whole genome shotgun (WGS) entry which is preliminary data.</text>
</comment>
<evidence type="ECO:0000313" key="6">
    <source>
        <dbReference type="Proteomes" id="UP000316213"/>
    </source>
</evidence>
<dbReference type="GO" id="GO:0003677">
    <property type="term" value="F:DNA binding"/>
    <property type="evidence" value="ECO:0007669"/>
    <property type="project" value="UniProtKB-KW"/>
</dbReference>